<dbReference type="Proteomes" id="UP001497516">
    <property type="component" value="Chromosome 7"/>
</dbReference>
<dbReference type="EMBL" id="OZ034820">
    <property type="protein sequence ID" value="CAL1402861.1"/>
    <property type="molecule type" value="Genomic_DNA"/>
</dbReference>
<keyword evidence="2" id="KW-1185">Reference proteome</keyword>
<evidence type="ECO:0000313" key="1">
    <source>
        <dbReference type="EMBL" id="CAL1402861.1"/>
    </source>
</evidence>
<name>A0AAV2FWY5_9ROSI</name>
<accession>A0AAV2FWY5</accession>
<organism evidence="1 2">
    <name type="scientific">Linum trigynum</name>
    <dbReference type="NCBI Taxonomy" id="586398"/>
    <lineage>
        <taxon>Eukaryota</taxon>
        <taxon>Viridiplantae</taxon>
        <taxon>Streptophyta</taxon>
        <taxon>Embryophyta</taxon>
        <taxon>Tracheophyta</taxon>
        <taxon>Spermatophyta</taxon>
        <taxon>Magnoliopsida</taxon>
        <taxon>eudicotyledons</taxon>
        <taxon>Gunneridae</taxon>
        <taxon>Pentapetalae</taxon>
        <taxon>rosids</taxon>
        <taxon>fabids</taxon>
        <taxon>Malpighiales</taxon>
        <taxon>Linaceae</taxon>
        <taxon>Linum</taxon>
    </lineage>
</organism>
<evidence type="ECO:0000313" key="2">
    <source>
        <dbReference type="Proteomes" id="UP001497516"/>
    </source>
</evidence>
<dbReference type="AlphaFoldDB" id="A0AAV2FWY5"/>
<gene>
    <name evidence="1" type="ORF">LTRI10_LOCUS42832</name>
</gene>
<sequence>MAFPPASLHHCGMKESCIDITLMKPSHPGYLFPVCFLLLVGNSQLAFKRLNVVPIYYQTLSRFFNIRPKFTYLPCRVWGSFASPSHQIMAQVL</sequence>
<proteinExistence type="predicted"/>
<protein>
    <submittedName>
        <fullName evidence="1">Uncharacterized protein</fullName>
    </submittedName>
</protein>
<reference evidence="1 2" key="1">
    <citation type="submission" date="2024-04" db="EMBL/GenBank/DDBJ databases">
        <authorList>
            <person name="Fracassetti M."/>
        </authorList>
    </citation>
    <scope>NUCLEOTIDE SEQUENCE [LARGE SCALE GENOMIC DNA]</scope>
</reference>